<evidence type="ECO:0000313" key="3">
    <source>
        <dbReference type="Proteomes" id="UP000248598"/>
    </source>
</evidence>
<feature type="transmembrane region" description="Helical" evidence="1">
    <location>
        <begin position="279"/>
        <end position="301"/>
    </location>
</feature>
<keyword evidence="1" id="KW-0472">Membrane</keyword>
<feature type="transmembrane region" description="Helical" evidence="1">
    <location>
        <begin position="128"/>
        <end position="146"/>
    </location>
</feature>
<feature type="transmembrane region" description="Helical" evidence="1">
    <location>
        <begin position="313"/>
        <end position="331"/>
    </location>
</feature>
<dbReference type="GeneID" id="93262635"/>
<dbReference type="AlphaFoldDB" id="A0AAX2J4Y4"/>
<feature type="transmembrane region" description="Helical" evidence="1">
    <location>
        <begin position="101"/>
        <end position="121"/>
    </location>
</feature>
<dbReference type="Proteomes" id="UP000248598">
    <property type="component" value="Chromosome 1"/>
</dbReference>
<feature type="transmembrane region" description="Helical" evidence="1">
    <location>
        <begin position="43"/>
        <end position="66"/>
    </location>
</feature>
<dbReference type="EMBL" id="LS483426">
    <property type="protein sequence ID" value="SQH25157.1"/>
    <property type="molecule type" value="Genomic_DNA"/>
</dbReference>
<keyword evidence="1" id="KW-0812">Transmembrane</keyword>
<evidence type="ECO:0000313" key="2">
    <source>
        <dbReference type="EMBL" id="SQH25157.1"/>
    </source>
</evidence>
<reference evidence="2 3" key="1">
    <citation type="submission" date="2018-06" db="EMBL/GenBank/DDBJ databases">
        <authorList>
            <consortium name="Pathogen Informatics"/>
            <person name="Doyle S."/>
        </authorList>
    </citation>
    <scope>NUCLEOTIDE SEQUENCE [LARGE SCALE GENOMIC DNA]</scope>
    <source>
        <strain evidence="2 3">NCTC10529</strain>
    </source>
</reference>
<feature type="transmembrane region" description="Helical" evidence="1">
    <location>
        <begin position="246"/>
        <end position="267"/>
    </location>
</feature>
<sequence length="373" mass="42182">MNKPTGSWQTFHSHPMRGFFVAAALLAIQSALSFWLTPNAVILHRQLFLTLMLPAAYGGFLMAAMLEWTNFSGSLQRTAKVQAALLFGAWLALWFSPAISAAIVVAYWLGLLIFCTRLIWLDRNTKQFTLLMLLTLFTASQAAYAYSGDLNWLKTQVHLHIAAVLFVSFRVSLLLGNEALKQTTLKDPIFIPNVIYKNIGMTFLLIYAAAEWFLPAEALGFLAISIGMIFFAKLRELHHWELLRQHYVRTYYILQTLGAIGYTWLGYAHLSQQPIGTPLHIIAIATLLGGVLMVWLTAGLWHSGFTKLDYPKWCKTAFACLWLTALLRTVFMPLKPEWLLMNAPALLLAGVFALYLIVFIPIFWRNAFTDDLE</sequence>
<dbReference type="InterPro" id="IPR010266">
    <property type="entry name" value="NnrS"/>
</dbReference>
<keyword evidence="1" id="KW-1133">Transmembrane helix</keyword>
<feature type="transmembrane region" description="Helical" evidence="1">
    <location>
        <begin position="343"/>
        <end position="364"/>
    </location>
</feature>
<feature type="transmembrane region" description="Helical" evidence="1">
    <location>
        <begin position="216"/>
        <end position="234"/>
    </location>
</feature>
<gene>
    <name evidence="2" type="ORF">NCTC10529_01352</name>
</gene>
<evidence type="ECO:0000256" key="1">
    <source>
        <dbReference type="SAM" id="Phobius"/>
    </source>
</evidence>
<accession>A0AAX2J4Y4</accession>
<protein>
    <submittedName>
        <fullName evidence="2">NnrS protein</fullName>
    </submittedName>
</protein>
<dbReference type="RefSeq" id="WP_003786139.1">
    <property type="nucleotide sequence ID" value="NZ_CP091518.1"/>
</dbReference>
<feature type="transmembrane region" description="Helical" evidence="1">
    <location>
        <begin position="158"/>
        <end position="177"/>
    </location>
</feature>
<feature type="transmembrane region" description="Helical" evidence="1">
    <location>
        <begin position="189"/>
        <end position="210"/>
    </location>
</feature>
<dbReference type="Pfam" id="PF05940">
    <property type="entry name" value="NnrS"/>
    <property type="match status" value="1"/>
</dbReference>
<proteinExistence type="predicted"/>
<name>A0AAX2J4Y4_KINKI</name>
<organism evidence="2 3">
    <name type="scientific">Kingella kingae</name>
    <dbReference type="NCBI Taxonomy" id="504"/>
    <lineage>
        <taxon>Bacteria</taxon>
        <taxon>Pseudomonadati</taxon>
        <taxon>Pseudomonadota</taxon>
        <taxon>Betaproteobacteria</taxon>
        <taxon>Neisseriales</taxon>
        <taxon>Neisseriaceae</taxon>
        <taxon>Kingella</taxon>
    </lineage>
</organism>